<dbReference type="GO" id="GO:0005525">
    <property type="term" value="F:GTP binding"/>
    <property type="evidence" value="ECO:0007669"/>
    <property type="project" value="UniProtKB-KW"/>
</dbReference>
<keyword evidence="3" id="KW-0342">GTP-binding</keyword>
<sequence length="197" mass="22368">MVVLRSNFIKCVVIGDENVGKTSLLMSYATDQFPTQHVPSVFDNYAGSICLSRKQYSLQLIDTHDERRSAENNRCIYHGTDVFVVCFSVVNPESFTNVERKWVPDIRRFMGDVPFIIIGTKADLRQDDNVNRQLQAKCQYPVSYSDATKLSKQLGASCYIECSPCMPKRTRKVINDALLSVFQPRWESPATPSCIIL</sequence>
<dbReference type="SMART" id="SM00173">
    <property type="entry name" value="RAS"/>
    <property type="match status" value="1"/>
</dbReference>
<dbReference type="Pfam" id="PF00071">
    <property type="entry name" value="Ras"/>
    <property type="match status" value="1"/>
</dbReference>
<dbReference type="Proteomes" id="UP001634394">
    <property type="component" value="Unassembled WGS sequence"/>
</dbReference>
<comment type="subcellular location">
    <subcellularLocation>
        <location evidence="1">Membrane</location>
    </subcellularLocation>
</comment>
<dbReference type="PRINTS" id="PR00449">
    <property type="entry name" value="RASTRNSFRMNG"/>
</dbReference>
<dbReference type="SMART" id="SM00175">
    <property type="entry name" value="RAB"/>
    <property type="match status" value="1"/>
</dbReference>
<dbReference type="AlphaFoldDB" id="A0ABD3WHA9"/>
<dbReference type="PROSITE" id="PS51421">
    <property type="entry name" value="RAS"/>
    <property type="match status" value="1"/>
</dbReference>
<accession>A0ABD3WHA9</accession>
<proteinExistence type="predicted"/>
<dbReference type="EMBL" id="JBJQND010000006">
    <property type="protein sequence ID" value="KAL3873222.1"/>
    <property type="molecule type" value="Genomic_DNA"/>
</dbReference>
<dbReference type="InterPro" id="IPR001806">
    <property type="entry name" value="Small_GTPase"/>
</dbReference>
<dbReference type="PROSITE" id="PS51420">
    <property type="entry name" value="RHO"/>
    <property type="match status" value="1"/>
</dbReference>
<dbReference type="GO" id="GO:0016020">
    <property type="term" value="C:membrane"/>
    <property type="evidence" value="ECO:0007669"/>
    <property type="project" value="UniProtKB-SubCell"/>
</dbReference>
<dbReference type="CDD" id="cd00157">
    <property type="entry name" value="Rho"/>
    <property type="match status" value="1"/>
</dbReference>
<evidence type="ECO:0000313" key="5">
    <source>
        <dbReference type="EMBL" id="KAL3873222.1"/>
    </source>
</evidence>
<evidence type="ECO:0000313" key="6">
    <source>
        <dbReference type="Proteomes" id="UP001634394"/>
    </source>
</evidence>
<dbReference type="FunFam" id="3.40.50.300:FF:002060">
    <property type="entry name" value="Rho family GTPase"/>
    <property type="match status" value="1"/>
</dbReference>
<dbReference type="InterPro" id="IPR005225">
    <property type="entry name" value="Small_GTP-bd"/>
</dbReference>
<dbReference type="PANTHER" id="PTHR24072">
    <property type="entry name" value="RHO FAMILY GTPASE"/>
    <property type="match status" value="1"/>
</dbReference>
<keyword evidence="6" id="KW-1185">Reference proteome</keyword>
<keyword evidence="2" id="KW-0547">Nucleotide-binding</keyword>
<gene>
    <name evidence="5" type="ORF">ACJMK2_036363</name>
</gene>
<organism evidence="5 6">
    <name type="scientific">Sinanodonta woodiana</name>
    <name type="common">Chinese pond mussel</name>
    <name type="synonym">Anodonta woodiana</name>
    <dbReference type="NCBI Taxonomy" id="1069815"/>
    <lineage>
        <taxon>Eukaryota</taxon>
        <taxon>Metazoa</taxon>
        <taxon>Spiralia</taxon>
        <taxon>Lophotrochozoa</taxon>
        <taxon>Mollusca</taxon>
        <taxon>Bivalvia</taxon>
        <taxon>Autobranchia</taxon>
        <taxon>Heteroconchia</taxon>
        <taxon>Palaeoheterodonta</taxon>
        <taxon>Unionida</taxon>
        <taxon>Unionoidea</taxon>
        <taxon>Unionidae</taxon>
        <taxon>Unioninae</taxon>
        <taxon>Sinanodonta</taxon>
    </lineage>
</organism>
<dbReference type="PROSITE" id="PS51419">
    <property type="entry name" value="RAB"/>
    <property type="match status" value="1"/>
</dbReference>
<name>A0ABD3WHA9_SINWO</name>
<comment type="caution">
    <text evidence="5">The sequence shown here is derived from an EMBL/GenBank/DDBJ whole genome shotgun (WGS) entry which is preliminary data.</text>
</comment>
<dbReference type="NCBIfam" id="TIGR00231">
    <property type="entry name" value="small_GTP"/>
    <property type="match status" value="1"/>
</dbReference>
<evidence type="ECO:0000256" key="3">
    <source>
        <dbReference type="ARBA" id="ARBA00023134"/>
    </source>
</evidence>
<dbReference type="InterPro" id="IPR027417">
    <property type="entry name" value="P-loop_NTPase"/>
</dbReference>
<dbReference type="Gene3D" id="3.40.50.300">
    <property type="entry name" value="P-loop containing nucleotide triphosphate hydrolases"/>
    <property type="match status" value="1"/>
</dbReference>
<dbReference type="InterPro" id="IPR003578">
    <property type="entry name" value="Small_GTPase_Rho"/>
</dbReference>
<reference evidence="5 6" key="1">
    <citation type="submission" date="2024-11" db="EMBL/GenBank/DDBJ databases">
        <title>Chromosome-level genome assembly of the freshwater bivalve Anodonta woodiana.</title>
        <authorList>
            <person name="Chen X."/>
        </authorList>
    </citation>
    <scope>NUCLEOTIDE SEQUENCE [LARGE SCALE GENOMIC DNA]</scope>
    <source>
        <strain evidence="5">MN2024</strain>
        <tissue evidence="5">Gills</tissue>
    </source>
</reference>
<dbReference type="SUPFAM" id="SSF52540">
    <property type="entry name" value="P-loop containing nucleoside triphosphate hydrolases"/>
    <property type="match status" value="1"/>
</dbReference>
<evidence type="ECO:0000256" key="1">
    <source>
        <dbReference type="ARBA" id="ARBA00004370"/>
    </source>
</evidence>
<keyword evidence="4" id="KW-0472">Membrane</keyword>
<evidence type="ECO:0000256" key="4">
    <source>
        <dbReference type="ARBA" id="ARBA00023136"/>
    </source>
</evidence>
<dbReference type="SMART" id="SM00174">
    <property type="entry name" value="RHO"/>
    <property type="match status" value="1"/>
</dbReference>
<protein>
    <submittedName>
        <fullName evidence="5">Uncharacterized protein</fullName>
    </submittedName>
</protein>
<evidence type="ECO:0000256" key="2">
    <source>
        <dbReference type="ARBA" id="ARBA00022741"/>
    </source>
</evidence>